<feature type="compositionally biased region" description="Basic and acidic residues" evidence="8">
    <location>
        <begin position="19"/>
        <end position="32"/>
    </location>
</feature>
<name>A0A9R0ERJ7_SPOFR</name>
<dbReference type="GO" id="GO:0005634">
    <property type="term" value="C:nucleus"/>
    <property type="evidence" value="ECO:0007669"/>
    <property type="project" value="UniProtKB-SubCell"/>
</dbReference>
<evidence type="ECO:0000256" key="1">
    <source>
        <dbReference type="ARBA" id="ARBA00001968"/>
    </source>
</evidence>
<dbReference type="PANTHER" id="PTHR22930:SF269">
    <property type="entry name" value="NUCLEASE HARBI1-LIKE PROTEIN"/>
    <property type="match status" value="1"/>
</dbReference>
<evidence type="ECO:0000256" key="8">
    <source>
        <dbReference type="SAM" id="MobiDB-lite"/>
    </source>
</evidence>
<gene>
    <name evidence="11" type="primary">LOC118278184</name>
</gene>
<dbReference type="GO" id="GO:0004518">
    <property type="term" value="F:nuclease activity"/>
    <property type="evidence" value="ECO:0007669"/>
    <property type="project" value="UniProtKB-KW"/>
</dbReference>
<dbReference type="OrthoDB" id="6581217at2759"/>
<comment type="similarity">
    <text evidence="3">Belongs to the HARBI1 family.</text>
</comment>
<dbReference type="GO" id="GO:0016787">
    <property type="term" value="F:hydrolase activity"/>
    <property type="evidence" value="ECO:0007669"/>
    <property type="project" value="UniProtKB-KW"/>
</dbReference>
<dbReference type="GeneID" id="118278184"/>
<evidence type="ECO:0000313" key="11">
    <source>
        <dbReference type="RefSeq" id="XP_035453181.2"/>
    </source>
</evidence>
<evidence type="ECO:0000256" key="2">
    <source>
        <dbReference type="ARBA" id="ARBA00004123"/>
    </source>
</evidence>
<reference evidence="11" key="1">
    <citation type="submission" date="2025-08" db="UniProtKB">
        <authorList>
            <consortium name="RefSeq"/>
        </authorList>
    </citation>
    <scope>IDENTIFICATION</scope>
    <source>
        <tissue evidence="11">Whole larval tissue</tissue>
    </source>
</reference>
<dbReference type="GO" id="GO:0046872">
    <property type="term" value="F:metal ion binding"/>
    <property type="evidence" value="ECO:0007669"/>
    <property type="project" value="UniProtKB-KW"/>
</dbReference>
<feature type="region of interest" description="Disordered" evidence="8">
    <location>
        <begin position="1"/>
        <end position="36"/>
    </location>
</feature>
<organism evidence="10 11">
    <name type="scientific">Spodoptera frugiperda</name>
    <name type="common">Fall armyworm</name>
    <dbReference type="NCBI Taxonomy" id="7108"/>
    <lineage>
        <taxon>Eukaryota</taxon>
        <taxon>Metazoa</taxon>
        <taxon>Ecdysozoa</taxon>
        <taxon>Arthropoda</taxon>
        <taxon>Hexapoda</taxon>
        <taxon>Insecta</taxon>
        <taxon>Pterygota</taxon>
        <taxon>Neoptera</taxon>
        <taxon>Endopterygota</taxon>
        <taxon>Lepidoptera</taxon>
        <taxon>Glossata</taxon>
        <taxon>Ditrysia</taxon>
        <taxon>Noctuoidea</taxon>
        <taxon>Noctuidae</taxon>
        <taxon>Amphipyrinae</taxon>
        <taxon>Spodoptera</taxon>
    </lineage>
</organism>
<feature type="domain" description="DDE Tnp4" evidence="9">
    <location>
        <begin position="259"/>
        <end position="425"/>
    </location>
</feature>
<dbReference type="AlphaFoldDB" id="A0A9R0ERJ7"/>
<comment type="cofactor">
    <cofactor evidence="1">
        <name>a divalent metal cation</name>
        <dbReference type="ChEBI" id="CHEBI:60240"/>
    </cofactor>
</comment>
<evidence type="ECO:0000256" key="5">
    <source>
        <dbReference type="ARBA" id="ARBA00022723"/>
    </source>
</evidence>
<evidence type="ECO:0000256" key="4">
    <source>
        <dbReference type="ARBA" id="ARBA00022722"/>
    </source>
</evidence>
<keyword evidence="4" id="KW-0540">Nuclease</keyword>
<dbReference type="Pfam" id="PF13359">
    <property type="entry name" value="DDE_Tnp_4"/>
    <property type="match status" value="1"/>
</dbReference>
<dbReference type="Proteomes" id="UP000829999">
    <property type="component" value="Chromosome 25"/>
</dbReference>
<evidence type="ECO:0000256" key="3">
    <source>
        <dbReference type="ARBA" id="ARBA00006958"/>
    </source>
</evidence>
<comment type="subcellular location">
    <subcellularLocation>
        <location evidence="2">Nucleus</location>
    </subcellularLocation>
</comment>
<dbReference type="InterPro" id="IPR027806">
    <property type="entry name" value="HARBI1_dom"/>
</dbReference>
<keyword evidence="7" id="KW-0539">Nucleus</keyword>
<keyword evidence="5" id="KW-0479">Metal-binding</keyword>
<keyword evidence="6" id="KW-0378">Hydrolase</keyword>
<dbReference type="RefSeq" id="XP_035453181.2">
    <property type="nucleotide sequence ID" value="XM_035597288.2"/>
</dbReference>
<keyword evidence="10" id="KW-1185">Reference proteome</keyword>
<evidence type="ECO:0000259" key="9">
    <source>
        <dbReference type="Pfam" id="PF13359"/>
    </source>
</evidence>
<sequence length="486" mass="56553">MLKLKSNPKGQLTPKERRRAAERSDPLGREGARIPVTAREVAGMREKSRDTARHLEPARDEFTGRSMRSSLSIKLEETCVYAVKMSILDLIIIAHIKEEEEAEDIRRERFKRKRNFWVHDVWKKRHLFGQFRTFCTNLHLYPSIYYDYYKMNYNKFESLLEILRPHIQKQNTNYRLAIPAEERLSVCLRFLTTAISFKALAHEYHMGYSTVLQIVHETCSAIWKYLRPRVMPKPTAELWTKIAKEFETQWNFPNCIGAIDGKHVNIRAPWNSGSQFYNYKNFFSVVLLAIADANYRFVVVDIGAYGRNSDSGILSSSRLGQSLNNNTLDIPPNKCLPGTTEALPHVFVGDEAFPLHKHIMRPFPGNQVSTDVEKKIFNYRLSRARRIVESSFGILTQKFEVFQKRIRMQPKYLDILILACTCLHNYLRNDEIFENINETVPINSILQNIQEGSVSQENAMCIRDKFKTYFNSCGAVSWQNEMISRS</sequence>
<dbReference type="InterPro" id="IPR045249">
    <property type="entry name" value="HARBI1-like"/>
</dbReference>
<accession>A0A9R0ERJ7</accession>
<proteinExistence type="inferred from homology"/>
<evidence type="ECO:0000313" key="10">
    <source>
        <dbReference type="Proteomes" id="UP000829999"/>
    </source>
</evidence>
<protein>
    <submittedName>
        <fullName evidence="11">Uncharacterized protein LOC118278184</fullName>
    </submittedName>
</protein>
<evidence type="ECO:0000256" key="6">
    <source>
        <dbReference type="ARBA" id="ARBA00022801"/>
    </source>
</evidence>
<evidence type="ECO:0000256" key="7">
    <source>
        <dbReference type="ARBA" id="ARBA00023242"/>
    </source>
</evidence>
<dbReference type="PANTHER" id="PTHR22930">
    <property type="match status" value="1"/>
</dbReference>